<dbReference type="CDD" id="cd00167">
    <property type="entry name" value="SANT"/>
    <property type="match status" value="1"/>
</dbReference>
<accession>A0ABR2IDD4</accession>
<dbReference type="EMBL" id="JAPFFF010000018">
    <property type="protein sequence ID" value="KAK8861021.1"/>
    <property type="molecule type" value="Genomic_DNA"/>
</dbReference>
<organism evidence="1 2">
    <name type="scientific">Tritrichomonas musculus</name>
    <dbReference type="NCBI Taxonomy" id="1915356"/>
    <lineage>
        <taxon>Eukaryota</taxon>
        <taxon>Metamonada</taxon>
        <taxon>Parabasalia</taxon>
        <taxon>Tritrichomonadida</taxon>
        <taxon>Tritrichomonadidae</taxon>
        <taxon>Tritrichomonas</taxon>
    </lineage>
</organism>
<evidence type="ECO:0008006" key="3">
    <source>
        <dbReference type="Google" id="ProtNLM"/>
    </source>
</evidence>
<comment type="caution">
    <text evidence="1">The sequence shown here is derived from an EMBL/GenBank/DDBJ whole genome shotgun (WGS) entry which is preliminary data.</text>
</comment>
<dbReference type="SUPFAM" id="SSF46689">
    <property type="entry name" value="Homeodomain-like"/>
    <property type="match status" value="1"/>
</dbReference>
<name>A0ABR2IDD4_9EUKA</name>
<reference evidence="1 2" key="1">
    <citation type="submission" date="2024-04" db="EMBL/GenBank/DDBJ databases">
        <title>Tritrichomonas musculus Genome.</title>
        <authorList>
            <person name="Alves-Ferreira E."/>
            <person name="Grigg M."/>
            <person name="Lorenzi H."/>
            <person name="Galac M."/>
        </authorList>
    </citation>
    <scope>NUCLEOTIDE SEQUENCE [LARGE SCALE GENOMIC DNA]</scope>
    <source>
        <strain evidence="1 2">EAF2021</strain>
    </source>
</reference>
<dbReference type="InterPro" id="IPR009057">
    <property type="entry name" value="Homeodomain-like_sf"/>
</dbReference>
<sequence>MINSNGQSISDILRSRINNDSQTVLNGPEKFLTIEDFITFYDPHVDDMPLSFLTKRLYTAEEDILLLHLKHFSQHMTYKEMSEMFENRTAESLKQRFRYLAKI</sequence>
<evidence type="ECO:0000313" key="1">
    <source>
        <dbReference type="EMBL" id="KAK8861021.1"/>
    </source>
</evidence>
<protein>
    <recommendedName>
        <fullName evidence="3">Myb-like domain-containing protein</fullName>
    </recommendedName>
</protein>
<keyword evidence="2" id="KW-1185">Reference proteome</keyword>
<gene>
    <name evidence="1" type="ORF">M9Y10_012713</name>
</gene>
<proteinExistence type="predicted"/>
<dbReference type="Gene3D" id="1.10.10.60">
    <property type="entry name" value="Homeodomain-like"/>
    <property type="match status" value="1"/>
</dbReference>
<dbReference type="InterPro" id="IPR001005">
    <property type="entry name" value="SANT/Myb"/>
</dbReference>
<evidence type="ECO:0000313" key="2">
    <source>
        <dbReference type="Proteomes" id="UP001470230"/>
    </source>
</evidence>
<dbReference type="Proteomes" id="UP001470230">
    <property type="component" value="Unassembled WGS sequence"/>
</dbReference>